<proteinExistence type="inferred from homology"/>
<gene>
    <name evidence="6" type="primary">rsmH</name>
    <name evidence="7" type="ORF">CO172_03385</name>
</gene>
<evidence type="ECO:0000313" key="7">
    <source>
        <dbReference type="EMBL" id="PJA46970.1"/>
    </source>
</evidence>
<dbReference type="Proteomes" id="UP000229749">
    <property type="component" value="Unassembled WGS sequence"/>
</dbReference>
<protein>
    <recommendedName>
        <fullName evidence="6">Ribosomal RNA small subunit methyltransferase H</fullName>
        <ecNumber evidence="6">2.1.1.199</ecNumber>
    </recommendedName>
    <alternativeName>
        <fullName evidence="6">16S rRNA m(4)C1402 methyltransferase</fullName>
    </alternativeName>
    <alternativeName>
        <fullName evidence="6">rRNA (cytosine-N(4)-)-methyltransferase RsmH</fullName>
    </alternativeName>
</protein>
<feature type="binding site" evidence="6">
    <location>
        <position position="102"/>
    </location>
    <ligand>
        <name>S-adenosyl-L-methionine</name>
        <dbReference type="ChEBI" id="CHEBI:59789"/>
    </ligand>
</feature>
<keyword evidence="6" id="KW-0963">Cytoplasm</keyword>
<keyword evidence="5 6" id="KW-0949">S-adenosyl-L-methionine</keyword>
<comment type="catalytic activity">
    <reaction evidence="6">
        <text>cytidine(1402) in 16S rRNA + S-adenosyl-L-methionine = N(4)-methylcytidine(1402) in 16S rRNA + S-adenosyl-L-homocysteine + H(+)</text>
        <dbReference type="Rhea" id="RHEA:42928"/>
        <dbReference type="Rhea" id="RHEA-COMP:10286"/>
        <dbReference type="Rhea" id="RHEA-COMP:10287"/>
        <dbReference type="ChEBI" id="CHEBI:15378"/>
        <dbReference type="ChEBI" id="CHEBI:57856"/>
        <dbReference type="ChEBI" id="CHEBI:59789"/>
        <dbReference type="ChEBI" id="CHEBI:74506"/>
        <dbReference type="ChEBI" id="CHEBI:82748"/>
        <dbReference type="EC" id="2.1.1.199"/>
    </reaction>
</comment>
<feature type="binding site" evidence="6">
    <location>
        <begin position="34"/>
        <end position="36"/>
    </location>
    <ligand>
        <name>S-adenosyl-L-methionine</name>
        <dbReference type="ChEBI" id="CHEBI:59789"/>
    </ligand>
</feature>
<evidence type="ECO:0000256" key="5">
    <source>
        <dbReference type="ARBA" id="ARBA00022691"/>
    </source>
</evidence>
<dbReference type="EC" id="2.1.1.199" evidence="6"/>
<organism evidence="7 8">
    <name type="scientific">Candidatus Uhrbacteria bacterium CG_4_9_14_3_um_filter_36_7</name>
    <dbReference type="NCBI Taxonomy" id="1975033"/>
    <lineage>
        <taxon>Bacteria</taxon>
        <taxon>Candidatus Uhriibacteriota</taxon>
    </lineage>
</organism>
<dbReference type="InterPro" id="IPR002903">
    <property type="entry name" value="RsmH"/>
</dbReference>
<dbReference type="PANTHER" id="PTHR11265:SF0">
    <property type="entry name" value="12S RRNA N4-METHYLCYTIDINE METHYLTRANSFERASE"/>
    <property type="match status" value="1"/>
</dbReference>
<dbReference type="GO" id="GO:0071424">
    <property type="term" value="F:rRNA (cytosine-N4-)-methyltransferase activity"/>
    <property type="evidence" value="ECO:0007669"/>
    <property type="project" value="UniProtKB-UniRule"/>
</dbReference>
<feature type="binding site" evidence="6">
    <location>
        <position position="81"/>
    </location>
    <ligand>
        <name>S-adenosyl-L-methionine</name>
        <dbReference type="ChEBI" id="CHEBI:59789"/>
    </ligand>
</feature>
<reference evidence="8" key="1">
    <citation type="submission" date="2017-09" db="EMBL/GenBank/DDBJ databases">
        <title>Depth-based differentiation of microbial function through sediment-hosted aquifers and enrichment of novel symbionts in the deep terrestrial subsurface.</title>
        <authorList>
            <person name="Probst A.J."/>
            <person name="Ladd B."/>
            <person name="Jarett J.K."/>
            <person name="Geller-Mcgrath D.E."/>
            <person name="Sieber C.M.K."/>
            <person name="Emerson J.B."/>
            <person name="Anantharaman K."/>
            <person name="Thomas B.C."/>
            <person name="Malmstrom R."/>
            <person name="Stieglmeier M."/>
            <person name="Klingl A."/>
            <person name="Woyke T."/>
            <person name="Ryan C.M."/>
            <person name="Banfield J.F."/>
        </authorList>
    </citation>
    <scope>NUCLEOTIDE SEQUENCE [LARGE SCALE GENOMIC DNA]</scope>
</reference>
<dbReference type="SUPFAM" id="SSF53335">
    <property type="entry name" value="S-adenosyl-L-methionine-dependent methyltransferases"/>
    <property type="match status" value="1"/>
</dbReference>
<comment type="similarity">
    <text evidence="1 6">Belongs to the methyltransferase superfamily. RsmH family.</text>
</comment>
<dbReference type="Gene3D" id="3.40.50.150">
    <property type="entry name" value="Vaccinia Virus protein VP39"/>
    <property type="match status" value="1"/>
</dbReference>
<dbReference type="InterPro" id="IPR023397">
    <property type="entry name" value="SAM-dep_MeTrfase_MraW_recog"/>
</dbReference>
<keyword evidence="4 6" id="KW-0808">Transferase</keyword>
<dbReference type="GO" id="GO:0070475">
    <property type="term" value="P:rRNA base methylation"/>
    <property type="evidence" value="ECO:0007669"/>
    <property type="project" value="UniProtKB-UniRule"/>
</dbReference>
<dbReference type="EMBL" id="PFWS01000052">
    <property type="protein sequence ID" value="PJA46970.1"/>
    <property type="molecule type" value="Genomic_DNA"/>
</dbReference>
<dbReference type="NCBIfam" id="TIGR00006">
    <property type="entry name" value="16S rRNA (cytosine(1402)-N(4))-methyltransferase RsmH"/>
    <property type="match status" value="1"/>
</dbReference>
<dbReference type="AlphaFoldDB" id="A0A2M7XGF1"/>
<dbReference type="GO" id="GO:0005737">
    <property type="term" value="C:cytoplasm"/>
    <property type="evidence" value="ECO:0007669"/>
    <property type="project" value="UniProtKB-SubCell"/>
</dbReference>
<accession>A0A2M7XGF1</accession>
<comment type="function">
    <text evidence="6">Specifically methylates the N4 position of cytidine in position 1402 (C1402) of 16S rRNA.</text>
</comment>
<evidence type="ECO:0000256" key="1">
    <source>
        <dbReference type="ARBA" id="ARBA00010396"/>
    </source>
</evidence>
<dbReference type="HAMAP" id="MF_01007">
    <property type="entry name" value="16SrRNA_methyltr_H"/>
    <property type="match status" value="1"/>
</dbReference>
<dbReference type="SUPFAM" id="SSF81799">
    <property type="entry name" value="Putative methyltransferase TM0872, insert domain"/>
    <property type="match status" value="1"/>
</dbReference>
<comment type="caution">
    <text evidence="7">The sequence shown here is derived from an EMBL/GenBank/DDBJ whole genome shotgun (WGS) entry which is preliminary data.</text>
</comment>
<feature type="binding site" evidence="6">
    <location>
        <position position="109"/>
    </location>
    <ligand>
        <name>S-adenosyl-L-methionine</name>
        <dbReference type="ChEBI" id="CHEBI:59789"/>
    </ligand>
</feature>
<dbReference type="PIRSF" id="PIRSF004486">
    <property type="entry name" value="MraW"/>
    <property type="match status" value="1"/>
</dbReference>
<feature type="binding site" evidence="6">
    <location>
        <position position="54"/>
    </location>
    <ligand>
        <name>S-adenosyl-L-methionine</name>
        <dbReference type="ChEBI" id="CHEBI:59789"/>
    </ligand>
</feature>
<name>A0A2M7XGF1_9BACT</name>
<keyword evidence="3 6" id="KW-0489">Methyltransferase</keyword>
<evidence type="ECO:0000256" key="2">
    <source>
        <dbReference type="ARBA" id="ARBA00022552"/>
    </source>
</evidence>
<dbReference type="Gene3D" id="1.10.150.170">
    <property type="entry name" value="Putative methyltransferase TM0872, insert domain"/>
    <property type="match status" value="1"/>
</dbReference>
<sequence>MTSTYHIPVLLDEIISYLDPQPGQTFIDGTVGQGGHAQVILEHVIPGGRLLGIDKDPSNLEIAKERLASYSQSVVFVCDSYRNLKSIAKKYGISSVSGIILDLGFCSSQVDEAARGFSFQEEGPLDMRYNLEQDLTAQIIVNEWSEQELTEIFIRFGEEINAKQIARAIIQRRKQQPLETTIELAHLMTDLFPKKGRLHPATKIFQALRIAVNHELNDLIEVLPQAVELLASHGRLAVISFHSLEDRILKDFFKQKEKEQVIRKVTKSVVQANQKEKQKNHRARSAKLRVIEKL</sequence>
<dbReference type="InterPro" id="IPR029063">
    <property type="entry name" value="SAM-dependent_MTases_sf"/>
</dbReference>
<dbReference type="PANTHER" id="PTHR11265">
    <property type="entry name" value="S-ADENOSYL-METHYLTRANSFERASE MRAW"/>
    <property type="match status" value="1"/>
</dbReference>
<evidence type="ECO:0000256" key="4">
    <source>
        <dbReference type="ARBA" id="ARBA00022679"/>
    </source>
</evidence>
<comment type="subcellular location">
    <subcellularLocation>
        <location evidence="6">Cytoplasm</location>
    </subcellularLocation>
</comment>
<evidence type="ECO:0000256" key="6">
    <source>
        <dbReference type="HAMAP-Rule" id="MF_01007"/>
    </source>
</evidence>
<evidence type="ECO:0000313" key="8">
    <source>
        <dbReference type="Proteomes" id="UP000229749"/>
    </source>
</evidence>
<evidence type="ECO:0000256" key="3">
    <source>
        <dbReference type="ARBA" id="ARBA00022603"/>
    </source>
</evidence>
<keyword evidence="2 6" id="KW-0698">rRNA processing</keyword>
<dbReference type="Pfam" id="PF01795">
    <property type="entry name" value="Methyltransf_5"/>
    <property type="match status" value="1"/>
</dbReference>